<evidence type="ECO:0000256" key="1">
    <source>
        <dbReference type="SAM" id="MobiDB-lite"/>
    </source>
</evidence>
<dbReference type="AlphaFoldDB" id="A0AAI9ED56"/>
<keyword evidence="2" id="KW-0472">Membrane</keyword>
<reference evidence="3" key="1">
    <citation type="submission" date="2023-11" db="EMBL/GenBank/DDBJ databases">
        <authorList>
            <person name="Alioto T."/>
            <person name="Alioto T."/>
            <person name="Gomez Garrido J."/>
        </authorList>
    </citation>
    <scope>NUCLEOTIDE SEQUENCE</scope>
</reference>
<evidence type="ECO:0000256" key="2">
    <source>
        <dbReference type="SAM" id="Phobius"/>
    </source>
</evidence>
<protein>
    <submittedName>
        <fullName evidence="3">Uncharacterized protein</fullName>
    </submittedName>
</protein>
<gene>
    <name evidence="3" type="ORF">LECACI_7A008824</name>
</gene>
<accession>A0AAI9ED56</accession>
<organism evidence="3 4">
    <name type="scientific">Lecanosticta acicola</name>
    <dbReference type="NCBI Taxonomy" id="111012"/>
    <lineage>
        <taxon>Eukaryota</taxon>
        <taxon>Fungi</taxon>
        <taxon>Dikarya</taxon>
        <taxon>Ascomycota</taxon>
        <taxon>Pezizomycotina</taxon>
        <taxon>Dothideomycetes</taxon>
        <taxon>Dothideomycetidae</taxon>
        <taxon>Mycosphaerellales</taxon>
        <taxon>Mycosphaerellaceae</taxon>
        <taxon>Lecanosticta</taxon>
    </lineage>
</organism>
<proteinExistence type="predicted"/>
<sequence>MSASFTARAQALIRKRRLFSTFIITGLIGLVALCVFLPWQSSLHPPGTHQISRAVHDGLLARTSVGGSGTPPKPGNENIPPGQGSASSIQHGTGSADQSNYNWFPKHLQGLLDKPDVNHQHISSEEKNKLTWVQKGVEVYHSMLSMDTSRDSIYQDDGSSPQSILESHKWALRGYADFRGVQFLSGLASAMNGLDISREPRDWFSNNAFCSVKVPGSETKTFRADLDNPVNFRQGVLLGNYNFGIEDGMRAEIESGEVTKAEINKEFPLRRWSDVVWLGAEFVKRKKYLPKLPAQTPATRGFEHVFQYHVIESSTKKVLKEVTGIEAEARGGGLRIADLGVWPGKAYNVESDKSYQAMALISAPSIRGVAYMLAQHKKALGSAYTIDRIHIFDCQDPPKAGDTAIPRLCLYMHVKKVSGASAIEH</sequence>
<feature type="compositionally biased region" description="Polar residues" evidence="1">
    <location>
        <begin position="84"/>
        <end position="96"/>
    </location>
</feature>
<feature type="region of interest" description="Disordered" evidence="1">
    <location>
        <begin position="62"/>
        <end position="96"/>
    </location>
</feature>
<evidence type="ECO:0000313" key="4">
    <source>
        <dbReference type="Proteomes" id="UP001296104"/>
    </source>
</evidence>
<comment type="caution">
    <text evidence="3">The sequence shown here is derived from an EMBL/GenBank/DDBJ whole genome shotgun (WGS) entry which is preliminary data.</text>
</comment>
<dbReference type="Proteomes" id="UP001296104">
    <property type="component" value="Unassembled WGS sequence"/>
</dbReference>
<keyword evidence="4" id="KW-1185">Reference proteome</keyword>
<name>A0AAI9ED56_9PEZI</name>
<keyword evidence="2" id="KW-0812">Transmembrane</keyword>
<dbReference type="EMBL" id="CAVMBE010000090">
    <property type="protein sequence ID" value="CAK4033666.1"/>
    <property type="molecule type" value="Genomic_DNA"/>
</dbReference>
<keyword evidence="2" id="KW-1133">Transmembrane helix</keyword>
<evidence type="ECO:0000313" key="3">
    <source>
        <dbReference type="EMBL" id="CAK4033666.1"/>
    </source>
</evidence>
<feature type="transmembrane region" description="Helical" evidence="2">
    <location>
        <begin position="18"/>
        <end position="39"/>
    </location>
</feature>